<protein>
    <submittedName>
        <fullName evidence="2">Adenylyl cyclase CyaB, putative</fullName>
    </submittedName>
</protein>
<sequence length="237" mass="26797">MQTTVELKFRISDSEAMCKLLEQKTGVAGAWYSHSDSYFEGPKNGRLFLRRSYKRGDLVYVTEAVAGDVRFSHCWVYPIVDTKVMSALLKAAFAVRAELSKSRLSFCSKDLRVHVDTVPGNESFLKLEAEVSETDDLADVLESLYSWADSLGILRSDEARETYLDLVLRQEGLLRILRQQIAAVKEVMKADTSLPAEQLMRRVKKARKLAAASLGISDQLDSEFERLCRQAVSNDRY</sequence>
<gene>
    <name evidence="2" type="ORF">SAMN05660652_04068</name>
</gene>
<dbReference type="Pfam" id="PF01928">
    <property type="entry name" value="CYTH"/>
    <property type="match status" value="1"/>
</dbReference>
<dbReference type="PROSITE" id="PS51707">
    <property type="entry name" value="CYTH"/>
    <property type="match status" value="1"/>
</dbReference>
<dbReference type="RefSeq" id="WP_143009951.1">
    <property type="nucleotide sequence ID" value="NZ_FNCY01000031.1"/>
</dbReference>
<dbReference type="EMBL" id="FNCY01000031">
    <property type="protein sequence ID" value="SDI80754.1"/>
    <property type="molecule type" value="Genomic_DNA"/>
</dbReference>
<dbReference type="InterPro" id="IPR033469">
    <property type="entry name" value="CYTH-like_dom_sf"/>
</dbReference>
<evidence type="ECO:0000313" key="3">
    <source>
        <dbReference type="Proteomes" id="UP000198607"/>
    </source>
</evidence>
<keyword evidence="3" id="KW-1185">Reference proteome</keyword>
<dbReference type="OrthoDB" id="271656at2"/>
<dbReference type="SUPFAM" id="SSF55154">
    <property type="entry name" value="CYTH-like phosphatases"/>
    <property type="match status" value="1"/>
</dbReference>
<evidence type="ECO:0000313" key="2">
    <source>
        <dbReference type="EMBL" id="SDI80754.1"/>
    </source>
</evidence>
<name>A0A1G8NKJ9_9RHOO</name>
<proteinExistence type="predicted"/>
<reference evidence="2 3" key="1">
    <citation type="submission" date="2016-10" db="EMBL/GenBank/DDBJ databases">
        <authorList>
            <person name="de Groot N.N."/>
        </authorList>
    </citation>
    <scope>NUCLEOTIDE SEQUENCE [LARGE SCALE GENOMIC DNA]</scope>
    <source>
        <strain evidence="2 3">DSM 5885</strain>
    </source>
</reference>
<dbReference type="STRING" id="83767.SAMN05660652_04068"/>
<feature type="domain" description="CYTH" evidence="1">
    <location>
        <begin position="2"/>
        <end position="169"/>
    </location>
</feature>
<evidence type="ECO:0000259" key="1">
    <source>
        <dbReference type="PROSITE" id="PS51707"/>
    </source>
</evidence>
<dbReference type="InterPro" id="IPR008173">
    <property type="entry name" value="Adenylyl_cyclase_CyaB"/>
</dbReference>
<dbReference type="InterPro" id="IPR023577">
    <property type="entry name" value="CYTH_domain"/>
</dbReference>
<dbReference type="Proteomes" id="UP000198607">
    <property type="component" value="Unassembled WGS sequence"/>
</dbReference>
<dbReference type="Gene3D" id="2.40.320.10">
    <property type="entry name" value="Hypothetical Protein Pfu-838710-001"/>
    <property type="match status" value="1"/>
</dbReference>
<dbReference type="AlphaFoldDB" id="A0A1G8NKJ9"/>
<dbReference type="PANTHER" id="PTHR21028">
    <property type="entry name" value="SI:CH211-156B7.4"/>
    <property type="match status" value="1"/>
</dbReference>
<organism evidence="2 3">
    <name type="scientific">Propionivibrio dicarboxylicus</name>
    <dbReference type="NCBI Taxonomy" id="83767"/>
    <lineage>
        <taxon>Bacteria</taxon>
        <taxon>Pseudomonadati</taxon>
        <taxon>Pseudomonadota</taxon>
        <taxon>Betaproteobacteria</taxon>
        <taxon>Rhodocyclales</taxon>
        <taxon>Rhodocyclaceae</taxon>
        <taxon>Propionivibrio</taxon>
    </lineage>
</organism>
<accession>A0A1G8NKJ9</accession>
<dbReference type="CDD" id="cd07890">
    <property type="entry name" value="CYTH-like_AC_IV-like"/>
    <property type="match status" value="1"/>
</dbReference>
<dbReference type="PANTHER" id="PTHR21028:SF2">
    <property type="entry name" value="CYTH DOMAIN-CONTAINING PROTEIN"/>
    <property type="match status" value="1"/>
</dbReference>